<keyword evidence="6" id="KW-0812">Transmembrane</keyword>
<proteinExistence type="inferred from homology"/>
<evidence type="ECO:0000256" key="6">
    <source>
        <dbReference type="SAM" id="Phobius"/>
    </source>
</evidence>
<keyword evidence="3" id="KW-0328">Glycosyltransferase</keyword>
<keyword evidence="3" id="KW-0808">Transferase</keyword>
<evidence type="ECO:0000313" key="9">
    <source>
        <dbReference type="Proteomes" id="UP000327013"/>
    </source>
</evidence>
<dbReference type="Proteomes" id="UP000327013">
    <property type="component" value="Chromosome 2"/>
</dbReference>
<feature type="transmembrane region" description="Helical" evidence="6">
    <location>
        <begin position="12"/>
        <end position="36"/>
    </location>
</feature>
<protein>
    <recommendedName>
        <fullName evidence="7">Exostosin GT47 domain-containing protein</fullName>
    </recommendedName>
</protein>
<keyword evidence="9" id="KW-1185">Reference proteome</keyword>
<keyword evidence="4" id="KW-0735">Signal-anchor</keyword>
<feature type="domain" description="Exostosin GT47" evidence="7">
    <location>
        <begin position="75"/>
        <end position="353"/>
    </location>
</feature>
<evidence type="ECO:0000256" key="2">
    <source>
        <dbReference type="ARBA" id="ARBA00010271"/>
    </source>
</evidence>
<dbReference type="Pfam" id="PF03016">
    <property type="entry name" value="Exostosin_GT47"/>
    <property type="match status" value="1"/>
</dbReference>
<organism evidence="8 9">
    <name type="scientific">Carpinus fangiana</name>
    <dbReference type="NCBI Taxonomy" id="176857"/>
    <lineage>
        <taxon>Eukaryota</taxon>
        <taxon>Viridiplantae</taxon>
        <taxon>Streptophyta</taxon>
        <taxon>Embryophyta</taxon>
        <taxon>Tracheophyta</taxon>
        <taxon>Spermatophyta</taxon>
        <taxon>Magnoliopsida</taxon>
        <taxon>eudicotyledons</taxon>
        <taxon>Gunneridae</taxon>
        <taxon>Pentapetalae</taxon>
        <taxon>rosids</taxon>
        <taxon>fabids</taxon>
        <taxon>Fagales</taxon>
        <taxon>Betulaceae</taxon>
        <taxon>Carpinus</taxon>
    </lineage>
</organism>
<evidence type="ECO:0000313" key="8">
    <source>
        <dbReference type="EMBL" id="KAE8008323.1"/>
    </source>
</evidence>
<accession>A0A5N6QQB9</accession>
<evidence type="ECO:0000256" key="1">
    <source>
        <dbReference type="ARBA" id="ARBA00004323"/>
    </source>
</evidence>
<dbReference type="GO" id="GO:0016757">
    <property type="term" value="F:glycosyltransferase activity"/>
    <property type="evidence" value="ECO:0007669"/>
    <property type="project" value="UniProtKB-KW"/>
</dbReference>
<dbReference type="InterPro" id="IPR004263">
    <property type="entry name" value="Exostosin"/>
</dbReference>
<evidence type="ECO:0000256" key="3">
    <source>
        <dbReference type="ARBA" id="ARBA00022676"/>
    </source>
</evidence>
<keyword evidence="6" id="KW-1133">Transmembrane helix</keyword>
<gene>
    <name evidence="8" type="ORF">FH972_004845</name>
</gene>
<evidence type="ECO:0000259" key="7">
    <source>
        <dbReference type="Pfam" id="PF03016"/>
    </source>
</evidence>
<sequence length="399" mass="47401">MYRNHRAIPSQAPQKLCICVGNILLLVLTLFLIVTYRRNRYIFRSRRSVSKDVVPKAKVPHFPDISLEKDYERMERELKVYIYRDRDPGIYFLRYPREVTGMYGSEAYFFKNIKKSRFLTTNPLKAHFFFIPISWHQMRSLGTPYDKMTLTVENYVQSLISKYPFWNRSQGADHFFVICHHIGVEVIEGVPLLKNNSIRLVCPVSYDTHYIPYKHISLPQVNQSIFSHPASRNAMLNRTKTDPWAHIPNSKIRARMEYLWREEDTELESKRVWNDTVEGYLLLHDKFFGTKFCICPHGFPVNTALIADSIRYECIPVIYTNYTDFPFNGILDWNKFSIKLNEDDLLWVKDILTGIREAQFTRLQISLHKVQKHFQWNSPPISYDAFHMVMYELWLRGNF</sequence>
<comment type="similarity">
    <text evidence="2">Belongs to the glycosyltransferase 47 family.</text>
</comment>
<comment type="subcellular location">
    <subcellularLocation>
        <location evidence="1">Golgi apparatus membrane</location>
        <topology evidence="1">Single-pass type II membrane protein</topology>
    </subcellularLocation>
</comment>
<dbReference type="AlphaFoldDB" id="A0A5N6QQB9"/>
<evidence type="ECO:0000256" key="5">
    <source>
        <dbReference type="ARBA" id="ARBA00023034"/>
    </source>
</evidence>
<dbReference type="EMBL" id="CM017322">
    <property type="protein sequence ID" value="KAE8008323.1"/>
    <property type="molecule type" value="Genomic_DNA"/>
</dbReference>
<dbReference type="InterPro" id="IPR040911">
    <property type="entry name" value="Exostosin_GT47"/>
</dbReference>
<keyword evidence="6" id="KW-0472">Membrane</keyword>
<dbReference type="PANTHER" id="PTHR11062">
    <property type="entry name" value="EXOSTOSIN HEPARAN SULFATE GLYCOSYLTRANSFERASE -RELATED"/>
    <property type="match status" value="1"/>
</dbReference>
<dbReference type="OrthoDB" id="1924787at2759"/>
<evidence type="ECO:0000256" key="4">
    <source>
        <dbReference type="ARBA" id="ARBA00022968"/>
    </source>
</evidence>
<name>A0A5N6QQB9_9ROSI</name>
<keyword evidence="5" id="KW-0333">Golgi apparatus</keyword>
<dbReference type="GO" id="GO:0000139">
    <property type="term" value="C:Golgi membrane"/>
    <property type="evidence" value="ECO:0007669"/>
    <property type="project" value="UniProtKB-SubCell"/>
</dbReference>
<dbReference type="PANTHER" id="PTHR11062:SF378">
    <property type="entry name" value="EXOSTOSIN GT47 DOMAIN-CONTAINING PROTEIN"/>
    <property type="match status" value="1"/>
</dbReference>
<reference evidence="8 9" key="1">
    <citation type="submission" date="2019-06" db="EMBL/GenBank/DDBJ databases">
        <title>A chromosomal-level reference genome of Carpinus fangiana (Coryloideae, Betulaceae).</title>
        <authorList>
            <person name="Yang X."/>
            <person name="Wang Z."/>
            <person name="Zhang L."/>
            <person name="Hao G."/>
            <person name="Liu J."/>
            <person name="Yang Y."/>
        </authorList>
    </citation>
    <scope>NUCLEOTIDE SEQUENCE [LARGE SCALE GENOMIC DNA]</scope>
    <source>
        <strain evidence="8">Cfa_2016G</strain>
        <tissue evidence="8">Leaf</tissue>
    </source>
</reference>